<evidence type="ECO:0000313" key="2">
    <source>
        <dbReference type="Proteomes" id="UP000838756"/>
    </source>
</evidence>
<proteinExistence type="predicted"/>
<protein>
    <submittedName>
        <fullName evidence="1">Jg5435 protein</fullName>
    </submittedName>
</protein>
<dbReference type="EMBL" id="CAKXAJ010026260">
    <property type="protein sequence ID" value="CAH2264734.1"/>
    <property type="molecule type" value="Genomic_DNA"/>
</dbReference>
<comment type="caution">
    <text evidence="1">The sequence shown here is derived from an EMBL/GenBank/DDBJ whole genome shotgun (WGS) entry which is preliminary data.</text>
</comment>
<sequence>MAVIVDGKRKPIAYKQTRTSQGMRDPQWRIKGEVCHPTNDRSKNVACRVVHASLEVLAAIRPLMRRECGEYASESRALTYRSVEGHTKFLVQSHITTPFPPTKWYALDILEKKNGYARDMSCKINLRCTC</sequence>
<keyword evidence="2" id="KW-1185">Reference proteome</keyword>
<organism evidence="1 2">
    <name type="scientific">Pararge aegeria aegeria</name>
    <dbReference type="NCBI Taxonomy" id="348720"/>
    <lineage>
        <taxon>Eukaryota</taxon>
        <taxon>Metazoa</taxon>
        <taxon>Ecdysozoa</taxon>
        <taxon>Arthropoda</taxon>
        <taxon>Hexapoda</taxon>
        <taxon>Insecta</taxon>
        <taxon>Pterygota</taxon>
        <taxon>Neoptera</taxon>
        <taxon>Endopterygota</taxon>
        <taxon>Lepidoptera</taxon>
        <taxon>Glossata</taxon>
        <taxon>Ditrysia</taxon>
        <taxon>Papilionoidea</taxon>
        <taxon>Nymphalidae</taxon>
        <taxon>Satyrinae</taxon>
        <taxon>Satyrini</taxon>
        <taxon>Parargina</taxon>
        <taxon>Pararge</taxon>
    </lineage>
</organism>
<accession>A0A8S4SDI2</accession>
<dbReference type="AlphaFoldDB" id="A0A8S4SDI2"/>
<dbReference type="Proteomes" id="UP000838756">
    <property type="component" value="Unassembled WGS sequence"/>
</dbReference>
<reference evidence="1" key="1">
    <citation type="submission" date="2022-03" db="EMBL/GenBank/DDBJ databases">
        <authorList>
            <person name="Lindestad O."/>
        </authorList>
    </citation>
    <scope>NUCLEOTIDE SEQUENCE</scope>
</reference>
<gene>
    <name evidence="1" type="primary">jg5435</name>
    <name evidence="1" type="ORF">PAEG_LOCUS24671</name>
</gene>
<evidence type="ECO:0000313" key="1">
    <source>
        <dbReference type="EMBL" id="CAH2264734.1"/>
    </source>
</evidence>
<name>A0A8S4SDI2_9NEOP</name>